<gene>
    <name evidence="1" type="ORF">PORY_001310</name>
</gene>
<protein>
    <submittedName>
        <fullName evidence="1">Uncharacterized protein</fullName>
    </submittedName>
</protein>
<sequence>MIIKLLFFIKLNIFVIFIIRIIYILTRSRPKLKFKNKKNQVNLFIVIGSGGHTAEMIRLLKPIDFLKYNKRTYIISTGDFLSEEKVKKMETEKSFITKDTGKYYIEVIPRARHVGQSWYTTPFSSILSLASCLKILLQNKSGRPDALLCNGPGSCVIVCLATIITEVFGFKRPDIIFVESFARVKSLSLSGKLLLPFADRFIVQWPDLVKKYPRVEYYGILI</sequence>
<name>A0ACB7CDK9_9ASCO</name>
<accession>A0ACB7CDK9</accession>
<dbReference type="EMBL" id="JABTEG010000004">
    <property type="protein sequence ID" value="KAG4305140.1"/>
    <property type="molecule type" value="Genomic_DNA"/>
</dbReference>
<comment type="caution">
    <text evidence="1">The sequence shown here is derived from an EMBL/GenBank/DDBJ whole genome shotgun (WGS) entry which is preliminary data.</text>
</comment>
<evidence type="ECO:0000313" key="1">
    <source>
        <dbReference type="EMBL" id="KAG4305140.1"/>
    </source>
</evidence>
<dbReference type="Proteomes" id="UP000768646">
    <property type="component" value="Unassembled WGS sequence"/>
</dbReference>
<keyword evidence="2" id="KW-1185">Reference proteome</keyword>
<organism evidence="1 2">
    <name type="scientific">Pneumocystis oryctolagi</name>
    <dbReference type="NCBI Taxonomy" id="42067"/>
    <lineage>
        <taxon>Eukaryota</taxon>
        <taxon>Fungi</taxon>
        <taxon>Dikarya</taxon>
        <taxon>Ascomycota</taxon>
        <taxon>Taphrinomycotina</taxon>
        <taxon>Pneumocystomycetes</taxon>
        <taxon>Pneumocystaceae</taxon>
        <taxon>Pneumocystis</taxon>
    </lineage>
</organism>
<reference evidence="1 2" key="1">
    <citation type="journal article" date="2021" name="Commun. Biol.">
        <title>Genomic insights into the host specific adaptation of the Pneumocystis genus.</title>
        <authorList>
            <person name="Cisse O.H."/>
            <person name="Ma L."/>
            <person name="Dekker J.P."/>
            <person name="Khil P.P."/>
            <person name="Youn J.-H."/>
            <person name="Brenchley J.M."/>
            <person name="Blair R."/>
            <person name="Pahar B."/>
            <person name="Chabe M."/>
            <person name="Van Rompay K.K.A."/>
            <person name="Keesler R."/>
            <person name="Sukura A."/>
            <person name="Hirsch V."/>
            <person name="Kutty G."/>
            <person name="Liu Y."/>
            <person name="Peng L."/>
            <person name="Chen J."/>
            <person name="Song J."/>
            <person name="Weissenbacher-Lang C."/>
            <person name="Xu J."/>
            <person name="Upham N.S."/>
            <person name="Stajich J.E."/>
            <person name="Cuomo C.A."/>
            <person name="Cushion M.T."/>
            <person name="Kovacs J.A."/>
        </authorList>
    </citation>
    <scope>NUCLEOTIDE SEQUENCE [LARGE SCALE GENOMIC DNA]</scope>
    <source>
        <strain evidence="1 2">RABM</strain>
    </source>
</reference>
<proteinExistence type="predicted"/>
<evidence type="ECO:0000313" key="2">
    <source>
        <dbReference type="Proteomes" id="UP000768646"/>
    </source>
</evidence>